<protein>
    <submittedName>
        <fullName evidence="2">Uncharacterized protein</fullName>
    </submittedName>
</protein>
<accession>A0A7I8JCE3</accession>
<dbReference type="Proteomes" id="UP001189122">
    <property type="component" value="Unassembled WGS sequence"/>
</dbReference>
<feature type="compositionally biased region" description="Basic residues" evidence="1">
    <location>
        <begin position="37"/>
        <end position="54"/>
    </location>
</feature>
<feature type="region of interest" description="Disordered" evidence="1">
    <location>
        <begin position="11"/>
        <end position="54"/>
    </location>
</feature>
<evidence type="ECO:0000256" key="1">
    <source>
        <dbReference type="SAM" id="MobiDB-lite"/>
    </source>
</evidence>
<reference evidence="2 3" key="1">
    <citation type="submission" date="2019-12" db="EMBL/GenBank/DDBJ databases">
        <authorList>
            <person name="Scholz U."/>
            <person name="Mascher M."/>
            <person name="Fiebig A."/>
        </authorList>
    </citation>
    <scope>NUCLEOTIDE SEQUENCE</scope>
</reference>
<evidence type="ECO:0000313" key="3">
    <source>
        <dbReference type="Proteomes" id="UP001189122"/>
    </source>
</evidence>
<proteinExistence type="predicted"/>
<dbReference type="EMBL" id="LR743598">
    <property type="protein sequence ID" value="CAA2628600.1"/>
    <property type="molecule type" value="Genomic_DNA"/>
</dbReference>
<name>A0A7I8JCE3_SPIIN</name>
<sequence length="80" mass="8926">MCHAVKRLFCGWGSTPPSMSSTRTPGEGDGKGPNAAPRRRRRCPRRLHRRQARRCHGRVMASHINGTLVPLLKEAGALWL</sequence>
<feature type="compositionally biased region" description="Low complexity" evidence="1">
    <location>
        <begin position="14"/>
        <end position="25"/>
    </location>
</feature>
<keyword evidence="3" id="KW-1185">Reference proteome</keyword>
<evidence type="ECO:0000313" key="2">
    <source>
        <dbReference type="EMBL" id="CAA2628600.1"/>
    </source>
</evidence>
<dbReference type="EMBL" id="CACRZD030000011">
    <property type="protein sequence ID" value="CAA6667847.1"/>
    <property type="molecule type" value="Genomic_DNA"/>
</dbReference>
<organism evidence="2">
    <name type="scientific">Spirodela intermedia</name>
    <name type="common">Intermediate duckweed</name>
    <dbReference type="NCBI Taxonomy" id="51605"/>
    <lineage>
        <taxon>Eukaryota</taxon>
        <taxon>Viridiplantae</taxon>
        <taxon>Streptophyta</taxon>
        <taxon>Embryophyta</taxon>
        <taxon>Tracheophyta</taxon>
        <taxon>Spermatophyta</taxon>
        <taxon>Magnoliopsida</taxon>
        <taxon>Liliopsida</taxon>
        <taxon>Araceae</taxon>
        <taxon>Lemnoideae</taxon>
        <taxon>Spirodela</taxon>
    </lineage>
</organism>
<dbReference type="AlphaFoldDB" id="A0A7I8JCE3"/>
<gene>
    <name evidence="2" type="ORF">SI7747_11014241</name>
</gene>